<dbReference type="GO" id="GO:0006631">
    <property type="term" value="P:fatty acid metabolic process"/>
    <property type="evidence" value="ECO:0007669"/>
    <property type="project" value="InterPro"/>
</dbReference>
<gene>
    <name evidence="5" type="primary">ORF131763</name>
    <name evidence="6" type="synonym">ORF131769</name>
</gene>
<accession>A0A0B7APH7</accession>
<dbReference type="InterPro" id="IPR013083">
    <property type="entry name" value="Znf_RING/FYVE/PHD"/>
</dbReference>
<dbReference type="SMART" id="SM00184">
    <property type="entry name" value="RING"/>
    <property type="match status" value="1"/>
</dbReference>
<evidence type="ECO:0000313" key="6">
    <source>
        <dbReference type="EMBL" id="CEK82488.1"/>
    </source>
</evidence>
<dbReference type="PANTHER" id="PTHR48075:SF5">
    <property type="entry name" value="3-HYDROXYBUTYRYL-COA DEHYDROGENASE"/>
    <property type="match status" value="1"/>
</dbReference>
<dbReference type="InterPro" id="IPR001841">
    <property type="entry name" value="Znf_RING"/>
</dbReference>
<dbReference type="PROSITE" id="PS50089">
    <property type="entry name" value="ZF_RING_2"/>
    <property type="match status" value="1"/>
</dbReference>
<dbReference type="InterPro" id="IPR006176">
    <property type="entry name" value="3-OHacyl-CoA_DH_NAD-bd"/>
</dbReference>
<evidence type="ECO:0000313" key="5">
    <source>
        <dbReference type="EMBL" id="CEK82487.1"/>
    </source>
</evidence>
<dbReference type="GO" id="GO:0016491">
    <property type="term" value="F:oxidoreductase activity"/>
    <property type="evidence" value="ECO:0007669"/>
    <property type="project" value="TreeGrafter"/>
</dbReference>
<dbReference type="Gene3D" id="3.40.50.720">
    <property type="entry name" value="NAD(P)-binding Rossmann-like Domain"/>
    <property type="match status" value="1"/>
</dbReference>
<keyword evidence="1 3" id="KW-0479">Metal-binding</keyword>
<dbReference type="EMBL" id="HACG01035623">
    <property type="protein sequence ID" value="CEK82488.1"/>
    <property type="molecule type" value="Transcribed_RNA"/>
</dbReference>
<name>A0A0B7APH7_9EUPU</name>
<dbReference type="InterPro" id="IPR036291">
    <property type="entry name" value="NAD(P)-bd_dom_sf"/>
</dbReference>
<evidence type="ECO:0000256" key="3">
    <source>
        <dbReference type="PROSITE-ProRule" id="PRU00175"/>
    </source>
</evidence>
<dbReference type="Gene3D" id="3.30.40.10">
    <property type="entry name" value="Zinc/RING finger domain, C3HC4 (zinc finger)"/>
    <property type="match status" value="1"/>
</dbReference>
<protein>
    <recommendedName>
        <fullName evidence="4">RING-type domain-containing protein</fullName>
    </recommendedName>
</protein>
<dbReference type="SUPFAM" id="SSF57850">
    <property type="entry name" value="RING/U-box"/>
    <property type="match status" value="1"/>
</dbReference>
<evidence type="ECO:0000259" key="4">
    <source>
        <dbReference type="PROSITE" id="PS50089"/>
    </source>
</evidence>
<keyword evidence="2" id="KW-0862">Zinc</keyword>
<dbReference type="SUPFAM" id="SSF51735">
    <property type="entry name" value="NAD(P)-binding Rossmann-fold domains"/>
    <property type="match status" value="1"/>
</dbReference>
<proteinExistence type="predicted"/>
<feature type="domain" description="RING-type" evidence="4">
    <location>
        <begin position="244"/>
        <end position="283"/>
    </location>
</feature>
<organism evidence="5">
    <name type="scientific">Arion vulgaris</name>
    <dbReference type="NCBI Taxonomy" id="1028688"/>
    <lineage>
        <taxon>Eukaryota</taxon>
        <taxon>Metazoa</taxon>
        <taxon>Spiralia</taxon>
        <taxon>Lophotrochozoa</taxon>
        <taxon>Mollusca</taxon>
        <taxon>Gastropoda</taxon>
        <taxon>Heterobranchia</taxon>
        <taxon>Euthyneura</taxon>
        <taxon>Panpulmonata</taxon>
        <taxon>Eupulmonata</taxon>
        <taxon>Stylommatophora</taxon>
        <taxon>Helicina</taxon>
        <taxon>Arionoidea</taxon>
        <taxon>Arionidae</taxon>
        <taxon>Arion</taxon>
    </lineage>
</organism>
<sequence>MVHIAVVGAGQMGVKIAGEFAYHGHRVKIYDSNTATLNKVHVILEDDRKSLCADGLLPQQYFLGQVFCMSRLEETVKDADFIFEVITENLEIKKDIFERISHCCKQNAVIASNTLRLDINLINERAMHKQRTLGLRFLFPVYYIPEIEIVPATLTDSTFIEKVRKLIEGMGKTLFFRSGQHPLVLTEKQREERKAARQQEIHLSSEVGTLMQRLVPALHHTGNESVHTLQRDAAVTPSYMDRDCAICMDRLRDCLFTPCHHMVTCYECGEILQRRHDACPICRKDIDKAVKVYHT</sequence>
<reference evidence="5" key="1">
    <citation type="submission" date="2014-12" db="EMBL/GenBank/DDBJ databases">
        <title>Insight into the proteome of Arion vulgaris.</title>
        <authorList>
            <person name="Aradska J."/>
            <person name="Bulat T."/>
            <person name="Smidak R."/>
            <person name="Sarate P."/>
            <person name="Gangsoo J."/>
            <person name="Sialana F."/>
            <person name="Bilban M."/>
            <person name="Lubec G."/>
        </authorList>
    </citation>
    <scope>NUCLEOTIDE SEQUENCE</scope>
    <source>
        <tissue evidence="5">Skin</tissue>
    </source>
</reference>
<keyword evidence="1 3" id="KW-0863">Zinc-finger</keyword>
<evidence type="ECO:0000256" key="2">
    <source>
        <dbReference type="ARBA" id="ARBA00022833"/>
    </source>
</evidence>
<dbReference type="GO" id="GO:0008270">
    <property type="term" value="F:zinc ion binding"/>
    <property type="evidence" value="ECO:0007669"/>
    <property type="project" value="UniProtKB-KW"/>
</dbReference>
<dbReference type="EMBL" id="HACG01035622">
    <property type="protein sequence ID" value="CEK82487.1"/>
    <property type="molecule type" value="Transcribed_RNA"/>
</dbReference>
<dbReference type="Pfam" id="PF13920">
    <property type="entry name" value="zf-C3HC4_3"/>
    <property type="match status" value="1"/>
</dbReference>
<dbReference type="PANTHER" id="PTHR48075">
    <property type="entry name" value="3-HYDROXYACYL-COA DEHYDROGENASE FAMILY PROTEIN"/>
    <property type="match status" value="1"/>
</dbReference>
<dbReference type="Pfam" id="PF02737">
    <property type="entry name" value="3HCDH_N"/>
    <property type="match status" value="1"/>
</dbReference>
<dbReference type="GO" id="GO:0070403">
    <property type="term" value="F:NAD+ binding"/>
    <property type="evidence" value="ECO:0007669"/>
    <property type="project" value="InterPro"/>
</dbReference>
<dbReference type="AlphaFoldDB" id="A0A0B7APH7"/>
<evidence type="ECO:0000256" key="1">
    <source>
        <dbReference type="ARBA" id="ARBA00022771"/>
    </source>
</evidence>